<dbReference type="EMBL" id="QPFP01000065">
    <property type="protein sequence ID" value="TEB24576.1"/>
    <property type="molecule type" value="Genomic_DNA"/>
</dbReference>
<gene>
    <name evidence="1" type="ORF">FA13DRAFT_1693661</name>
</gene>
<dbReference type="AlphaFoldDB" id="A0A4Y7SRT7"/>
<evidence type="ECO:0000313" key="2">
    <source>
        <dbReference type="Proteomes" id="UP000298030"/>
    </source>
</evidence>
<dbReference type="Proteomes" id="UP000298030">
    <property type="component" value="Unassembled WGS sequence"/>
</dbReference>
<name>A0A4Y7SRT7_COPMI</name>
<keyword evidence="2" id="KW-1185">Reference proteome</keyword>
<sequence length="249" mass="28261">MPYSVDKMNPRQLQAYYNSQAYLDDRAEIARMEREAKEVKEAEVKAAIARVWSEENTSSSTEPSPYDPPRLEAYLYHCSRPDSLGPKLVYRTSRDKEPFTPPAGPDAPRRLMKLHNLPRDHRFARDNLWGVVSCSQVVNLLDKHDINWTSIDLVRFAWEAESDEEATRDANGYYISGLNGPLHLTPVTIWVGVDPGSTTGEKAHHASVEILALLQQHDITDVEVAYREWRVTVWPSYREQGLVPGNSGA</sequence>
<dbReference type="OrthoDB" id="5424209at2759"/>
<accession>A0A4Y7SRT7</accession>
<protein>
    <submittedName>
        <fullName evidence="1">Uncharacterized protein</fullName>
    </submittedName>
</protein>
<proteinExistence type="predicted"/>
<organism evidence="1 2">
    <name type="scientific">Coprinellus micaceus</name>
    <name type="common">Glistening ink-cap mushroom</name>
    <name type="synonym">Coprinus micaceus</name>
    <dbReference type="NCBI Taxonomy" id="71717"/>
    <lineage>
        <taxon>Eukaryota</taxon>
        <taxon>Fungi</taxon>
        <taxon>Dikarya</taxon>
        <taxon>Basidiomycota</taxon>
        <taxon>Agaricomycotina</taxon>
        <taxon>Agaricomycetes</taxon>
        <taxon>Agaricomycetidae</taxon>
        <taxon>Agaricales</taxon>
        <taxon>Agaricineae</taxon>
        <taxon>Psathyrellaceae</taxon>
        <taxon>Coprinellus</taxon>
    </lineage>
</organism>
<comment type="caution">
    <text evidence="1">The sequence shown here is derived from an EMBL/GenBank/DDBJ whole genome shotgun (WGS) entry which is preliminary data.</text>
</comment>
<reference evidence="1 2" key="1">
    <citation type="journal article" date="2019" name="Nat. Ecol. Evol.">
        <title>Megaphylogeny resolves global patterns of mushroom evolution.</title>
        <authorList>
            <person name="Varga T."/>
            <person name="Krizsan K."/>
            <person name="Foldi C."/>
            <person name="Dima B."/>
            <person name="Sanchez-Garcia M."/>
            <person name="Sanchez-Ramirez S."/>
            <person name="Szollosi G.J."/>
            <person name="Szarkandi J.G."/>
            <person name="Papp V."/>
            <person name="Albert L."/>
            <person name="Andreopoulos W."/>
            <person name="Angelini C."/>
            <person name="Antonin V."/>
            <person name="Barry K.W."/>
            <person name="Bougher N.L."/>
            <person name="Buchanan P."/>
            <person name="Buyck B."/>
            <person name="Bense V."/>
            <person name="Catcheside P."/>
            <person name="Chovatia M."/>
            <person name="Cooper J."/>
            <person name="Damon W."/>
            <person name="Desjardin D."/>
            <person name="Finy P."/>
            <person name="Geml J."/>
            <person name="Haridas S."/>
            <person name="Hughes K."/>
            <person name="Justo A."/>
            <person name="Karasinski D."/>
            <person name="Kautmanova I."/>
            <person name="Kiss B."/>
            <person name="Kocsube S."/>
            <person name="Kotiranta H."/>
            <person name="LaButti K.M."/>
            <person name="Lechner B.E."/>
            <person name="Liimatainen K."/>
            <person name="Lipzen A."/>
            <person name="Lukacs Z."/>
            <person name="Mihaltcheva S."/>
            <person name="Morgado L.N."/>
            <person name="Niskanen T."/>
            <person name="Noordeloos M.E."/>
            <person name="Ohm R.A."/>
            <person name="Ortiz-Santana B."/>
            <person name="Ovrebo C."/>
            <person name="Racz N."/>
            <person name="Riley R."/>
            <person name="Savchenko A."/>
            <person name="Shiryaev A."/>
            <person name="Soop K."/>
            <person name="Spirin V."/>
            <person name="Szebenyi C."/>
            <person name="Tomsovsky M."/>
            <person name="Tulloss R.E."/>
            <person name="Uehling J."/>
            <person name="Grigoriev I.V."/>
            <person name="Vagvolgyi C."/>
            <person name="Papp T."/>
            <person name="Martin F.M."/>
            <person name="Miettinen O."/>
            <person name="Hibbett D.S."/>
            <person name="Nagy L.G."/>
        </authorList>
    </citation>
    <scope>NUCLEOTIDE SEQUENCE [LARGE SCALE GENOMIC DNA]</scope>
    <source>
        <strain evidence="1 2">FP101781</strain>
    </source>
</reference>
<evidence type="ECO:0000313" key="1">
    <source>
        <dbReference type="EMBL" id="TEB24576.1"/>
    </source>
</evidence>